<protein>
    <submittedName>
        <fullName evidence="2">Relaxase/Mobilisation nuclease domain protein</fullName>
    </submittedName>
</protein>
<accession>A0A5K1JFJ3</accession>
<evidence type="ECO:0000313" key="2">
    <source>
        <dbReference type="EMBL" id="VWM03716.1"/>
    </source>
</evidence>
<feature type="compositionally biased region" description="Basic and acidic residues" evidence="1">
    <location>
        <begin position="186"/>
        <end position="204"/>
    </location>
</feature>
<reference evidence="2 3" key="1">
    <citation type="submission" date="2019-10" db="EMBL/GenBank/DDBJ databases">
        <authorList>
            <person name="Wolf R A."/>
        </authorList>
    </citation>
    <scope>NUCLEOTIDE SEQUENCE [LARGE SCALE GENOMIC DNA]</scope>
    <source>
        <strain evidence="2">Collinsella_aerofaciens_DSM_13712</strain>
    </source>
</reference>
<dbReference type="RefSeq" id="WP_193221507.1">
    <property type="nucleotide sequence ID" value="NZ_CABWIF010000055.1"/>
</dbReference>
<evidence type="ECO:0000313" key="3">
    <source>
        <dbReference type="Proteomes" id="UP000368032"/>
    </source>
</evidence>
<feature type="region of interest" description="Disordered" evidence="1">
    <location>
        <begin position="176"/>
        <end position="204"/>
    </location>
</feature>
<dbReference type="AlphaFoldDB" id="A0A5K1JFJ3"/>
<evidence type="ECO:0000256" key="1">
    <source>
        <dbReference type="SAM" id="MobiDB-lite"/>
    </source>
</evidence>
<name>A0A5K1JFJ3_9ACTN</name>
<dbReference type="Proteomes" id="UP000368032">
    <property type="component" value="Unassembled WGS sequence"/>
</dbReference>
<organism evidence="2 3">
    <name type="scientific">Collinsella aerofaciens</name>
    <dbReference type="NCBI Taxonomy" id="74426"/>
    <lineage>
        <taxon>Bacteria</taxon>
        <taxon>Bacillati</taxon>
        <taxon>Actinomycetota</taxon>
        <taxon>Coriobacteriia</taxon>
        <taxon>Coriobacteriales</taxon>
        <taxon>Coriobacteriaceae</taxon>
        <taxon>Collinsella</taxon>
    </lineage>
</organism>
<gene>
    <name evidence="2" type="ORF">CKJAJONC_00789</name>
</gene>
<sequence>MTAIKQTSVMSREHLRNLRRYFDWDREKVLDHDTQHIVNEGRWFEEMDATREAAGHNRPGKQGARCTYMQHQVIGFNPDECSCNGGPMTPSRCMEYARDYIARRYPNQEIVIVLHEERCKSDGSARFAAHLAINRTDLETGRRLNDGPARAAAKSRVGTVRDLDAEYGLRQLERGLSNSRVHARQPGREEREMAKKGRSGKSENAKVRAIIAQRAEEVGRLKNCPDRFGEFARLLESDGIEVARSKRGALQYRYHSKSLGKTRKINGARLGYAVNRSTGRIMRFTARGIDLAMRAAWELAREGADDGRGRD</sequence>
<dbReference type="EMBL" id="CABWIF010000055">
    <property type="protein sequence ID" value="VWM03716.1"/>
    <property type="molecule type" value="Genomic_DNA"/>
</dbReference>
<proteinExistence type="predicted"/>